<evidence type="ECO:0000256" key="1">
    <source>
        <dbReference type="ARBA" id="ARBA00000012"/>
    </source>
</evidence>
<evidence type="ECO:0000256" key="10">
    <source>
        <dbReference type="ARBA" id="ARBA00022909"/>
    </source>
</evidence>
<dbReference type="InterPro" id="IPR000489">
    <property type="entry name" value="Pterin-binding_dom"/>
</dbReference>
<keyword evidence="9 12" id="KW-0460">Magnesium</keyword>
<sequence>MLRDLYRGAFFLSEPIMSPIWKLPERSIALDHGPVVMGILNVTPDSFSDGGRLADCTAAVDAALAMEDAGAGIIDIGGESTRPYAPAVDADEELQRVVPVIQRLRGRLACPISIDTSKAVVAQAAIDAGAEIINDVTGLQGDPQMFDVAARNKVAICAMHMQGSPQTMQDNPHYDDVVREIYQYLEARKQQCLAHGIDSQRICLDPGIGFGKTHQHNIALLQGAAEFLKLGVPILIGHSRKGFIGKLTGDDLTLRDAGTVGVSLAMAAAGMHILRVHNVAMTVAALKLFQQSRPPHAIEGAR</sequence>
<keyword evidence="10 12" id="KW-0289">Folate biosynthesis</keyword>
<evidence type="ECO:0000259" key="13">
    <source>
        <dbReference type="PROSITE" id="PS50972"/>
    </source>
</evidence>
<organism evidence="14 15">
    <name type="scientific">Rosistilla carotiformis</name>
    <dbReference type="NCBI Taxonomy" id="2528017"/>
    <lineage>
        <taxon>Bacteria</taxon>
        <taxon>Pseudomonadati</taxon>
        <taxon>Planctomycetota</taxon>
        <taxon>Planctomycetia</taxon>
        <taxon>Pirellulales</taxon>
        <taxon>Pirellulaceae</taxon>
        <taxon>Rosistilla</taxon>
    </lineage>
</organism>
<feature type="domain" description="Pterin-binding" evidence="13">
    <location>
        <begin position="34"/>
        <end position="287"/>
    </location>
</feature>
<comment type="catalytic activity">
    <reaction evidence="1">
        <text>(7,8-dihydropterin-6-yl)methyl diphosphate + 4-aminobenzoate = 7,8-dihydropteroate + diphosphate</text>
        <dbReference type="Rhea" id="RHEA:19949"/>
        <dbReference type="ChEBI" id="CHEBI:17836"/>
        <dbReference type="ChEBI" id="CHEBI:17839"/>
        <dbReference type="ChEBI" id="CHEBI:33019"/>
        <dbReference type="ChEBI" id="CHEBI:72950"/>
        <dbReference type="EC" id="2.5.1.15"/>
    </reaction>
</comment>
<dbReference type="InterPro" id="IPR011005">
    <property type="entry name" value="Dihydropteroate_synth-like_sf"/>
</dbReference>
<gene>
    <name evidence="14" type="primary">folP</name>
    <name evidence="14" type="ORF">Poly24_09710</name>
</gene>
<evidence type="ECO:0000256" key="4">
    <source>
        <dbReference type="ARBA" id="ARBA00009503"/>
    </source>
</evidence>
<evidence type="ECO:0000313" key="15">
    <source>
        <dbReference type="Proteomes" id="UP000315082"/>
    </source>
</evidence>
<evidence type="ECO:0000256" key="6">
    <source>
        <dbReference type="ARBA" id="ARBA00016919"/>
    </source>
</evidence>
<comment type="cofactor">
    <cofactor evidence="2 12">
        <name>Mg(2+)</name>
        <dbReference type="ChEBI" id="CHEBI:18420"/>
    </cofactor>
</comment>
<dbReference type="EMBL" id="CP036348">
    <property type="protein sequence ID" value="QDV67278.1"/>
    <property type="molecule type" value="Genomic_DNA"/>
</dbReference>
<evidence type="ECO:0000256" key="11">
    <source>
        <dbReference type="ARBA" id="ARBA00030193"/>
    </source>
</evidence>
<dbReference type="InterPro" id="IPR045031">
    <property type="entry name" value="DHP_synth-like"/>
</dbReference>
<evidence type="ECO:0000256" key="5">
    <source>
        <dbReference type="ARBA" id="ARBA00012458"/>
    </source>
</evidence>
<dbReference type="PROSITE" id="PS00792">
    <property type="entry name" value="DHPS_1"/>
    <property type="match status" value="1"/>
</dbReference>
<dbReference type="GO" id="GO:0005829">
    <property type="term" value="C:cytosol"/>
    <property type="evidence" value="ECO:0007669"/>
    <property type="project" value="TreeGrafter"/>
</dbReference>
<dbReference type="FunFam" id="3.20.20.20:FF:000006">
    <property type="entry name" value="Dihydropteroate synthase"/>
    <property type="match status" value="1"/>
</dbReference>
<dbReference type="KEGG" id="rcf:Poly24_09710"/>
<dbReference type="GO" id="GO:0046654">
    <property type="term" value="P:tetrahydrofolate biosynthetic process"/>
    <property type="evidence" value="ECO:0007669"/>
    <property type="project" value="UniProtKB-UniPathway"/>
</dbReference>
<dbReference type="PANTHER" id="PTHR20941:SF1">
    <property type="entry name" value="FOLIC ACID SYNTHESIS PROTEIN FOL1"/>
    <property type="match status" value="1"/>
</dbReference>
<dbReference type="GO" id="GO:0046656">
    <property type="term" value="P:folic acid biosynthetic process"/>
    <property type="evidence" value="ECO:0007669"/>
    <property type="project" value="UniProtKB-KW"/>
</dbReference>
<dbReference type="UniPathway" id="UPA00077">
    <property type="reaction ID" value="UER00156"/>
</dbReference>
<evidence type="ECO:0000256" key="3">
    <source>
        <dbReference type="ARBA" id="ARBA00004763"/>
    </source>
</evidence>
<evidence type="ECO:0000256" key="8">
    <source>
        <dbReference type="ARBA" id="ARBA00022723"/>
    </source>
</evidence>
<dbReference type="PANTHER" id="PTHR20941">
    <property type="entry name" value="FOLATE SYNTHESIS PROTEINS"/>
    <property type="match status" value="1"/>
</dbReference>
<dbReference type="GO" id="GO:0046872">
    <property type="term" value="F:metal ion binding"/>
    <property type="evidence" value="ECO:0007669"/>
    <property type="project" value="UniProtKB-KW"/>
</dbReference>
<dbReference type="GO" id="GO:0004156">
    <property type="term" value="F:dihydropteroate synthase activity"/>
    <property type="evidence" value="ECO:0007669"/>
    <property type="project" value="UniProtKB-EC"/>
</dbReference>
<comment type="function">
    <text evidence="12">Catalyzes the condensation of para-aminobenzoate (pABA) with 6-hydroxymethyl-7,8-dihydropterin diphosphate (DHPt-PP) to form 7,8-dihydropteroate (H2Pte), the immediate precursor of folate derivatives.</text>
</comment>
<proteinExistence type="inferred from homology"/>
<reference evidence="14 15" key="1">
    <citation type="submission" date="2019-02" db="EMBL/GenBank/DDBJ databases">
        <title>Deep-cultivation of Planctomycetes and their phenomic and genomic characterization uncovers novel biology.</title>
        <authorList>
            <person name="Wiegand S."/>
            <person name="Jogler M."/>
            <person name="Boedeker C."/>
            <person name="Pinto D."/>
            <person name="Vollmers J."/>
            <person name="Rivas-Marin E."/>
            <person name="Kohn T."/>
            <person name="Peeters S.H."/>
            <person name="Heuer A."/>
            <person name="Rast P."/>
            <person name="Oberbeckmann S."/>
            <person name="Bunk B."/>
            <person name="Jeske O."/>
            <person name="Meyerdierks A."/>
            <person name="Storesund J.E."/>
            <person name="Kallscheuer N."/>
            <person name="Luecker S."/>
            <person name="Lage O.M."/>
            <person name="Pohl T."/>
            <person name="Merkel B.J."/>
            <person name="Hornburger P."/>
            <person name="Mueller R.-W."/>
            <person name="Bruemmer F."/>
            <person name="Labrenz M."/>
            <person name="Spormann A.M."/>
            <person name="Op den Camp H."/>
            <person name="Overmann J."/>
            <person name="Amann R."/>
            <person name="Jetten M.S.M."/>
            <person name="Mascher T."/>
            <person name="Medema M.H."/>
            <person name="Devos D.P."/>
            <person name="Kaster A.-K."/>
            <person name="Ovreas L."/>
            <person name="Rohde M."/>
            <person name="Galperin M.Y."/>
            <person name="Jogler C."/>
        </authorList>
    </citation>
    <scope>NUCLEOTIDE SEQUENCE [LARGE SCALE GENOMIC DNA]</scope>
    <source>
        <strain evidence="14 15">Poly24</strain>
    </source>
</reference>
<evidence type="ECO:0000313" key="14">
    <source>
        <dbReference type="EMBL" id="QDV67278.1"/>
    </source>
</evidence>
<dbReference type="InterPro" id="IPR006390">
    <property type="entry name" value="DHP_synth_dom"/>
</dbReference>
<evidence type="ECO:0000256" key="12">
    <source>
        <dbReference type="RuleBase" id="RU361205"/>
    </source>
</evidence>
<keyword evidence="7 12" id="KW-0808">Transferase</keyword>
<dbReference type="PROSITE" id="PS00793">
    <property type="entry name" value="DHPS_2"/>
    <property type="match status" value="1"/>
</dbReference>
<name>A0A518JP34_9BACT</name>
<evidence type="ECO:0000256" key="7">
    <source>
        <dbReference type="ARBA" id="ARBA00022679"/>
    </source>
</evidence>
<dbReference type="NCBIfam" id="TIGR01496">
    <property type="entry name" value="DHPS"/>
    <property type="match status" value="1"/>
</dbReference>
<dbReference type="CDD" id="cd00739">
    <property type="entry name" value="DHPS"/>
    <property type="match status" value="1"/>
</dbReference>
<dbReference type="Gene3D" id="3.20.20.20">
    <property type="entry name" value="Dihydropteroate synthase-like"/>
    <property type="match status" value="1"/>
</dbReference>
<dbReference type="SUPFAM" id="SSF51717">
    <property type="entry name" value="Dihydropteroate synthetase-like"/>
    <property type="match status" value="1"/>
</dbReference>
<keyword evidence="15" id="KW-1185">Reference proteome</keyword>
<protein>
    <recommendedName>
        <fullName evidence="6 12">Dihydropteroate synthase</fullName>
        <shortName evidence="12">DHPS</shortName>
        <ecNumber evidence="5 12">2.5.1.15</ecNumber>
    </recommendedName>
    <alternativeName>
        <fullName evidence="11 12">Dihydropteroate pyrophosphorylase</fullName>
    </alternativeName>
</protein>
<evidence type="ECO:0000256" key="9">
    <source>
        <dbReference type="ARBA" id="ARBA00022842"/>
    </source>
</evidence>
<comment type="similarity">
    <text evidence="4 12">Belongs to the DHPS family.</text>
</comment>
<dbReference type="PROSITE" id="PS50972">
    <property type="entry name" value="PTERIN_BINDING"/>
    <property type="match status" value="1"/>
</dbReference>
<comment type="pathway">
    <text evidence="3 12">Cofactor biosynthesis; tetrahydrofolate biosynthesis; 7,8-dihydrofolate from 2-amino-4-hydroxy-6-hydroxymethyl-7,8-dihydropteridine diphosphate and 4-aminobenzoate: step 1/2.</text>
</comment>
<dbReference type="Pfam" id="PF00809">
    <property type="entry name" value="Pterin_bind"/>
    <property type="match status" value="1"/>
</dbReference>
<dbReference type="AlphaFoldDB" id="A0A518JP34"/>
<dbReference type="EC" id="2.5.1.15" evidence="5 12"/>
<accession>A0A518JP34</accession>
<keyword evidence="8 12" id="KW-0479">Metal-binding</keyword>
<dbReference type="Proteomes" id="UP000315082">
    <property type="component" value="Chromosome"/>
</dbReference>
<evidence type="ECO:0000256" key="2">
    <source>
        <dbReference type="ARBA" id="ARBA00001946"/>
    </source>
</evidence>